<keyword evidence="5" id="KW-1185">Reference proteome</keyword>
<evidence type="ECO:0000313" key="4">
    <source>
        <dbReference type="EMBL" id="RDV03850.1"/>
    </source>
</evidence>
<reference evidence="5" key="1">
    <citation type="submission" date="2018-08" db="EMBL/GenBank/DDBJ databases">
        <authorList>
            <person name="Kim S.-J."/>
            <person name="Jung G.-Y."/>
        </authorList>
    </citation>
    <scope>NUCLEOTIDE SEQUENCE [LARGE SCALE GENOMIC DNA]</scope>
    <source>
        <strain evidence="5">GY_H</strain>
    </source>
</reference>
<dbReference type="RefSeq" id="WP_115515876.1">
    <property type="nucleotide sequence ID" value="NZ_QRGO01000001.1"/>
</dbReference>
<dbReference type="Gene3D" id="1.25.40.10">
    <property type="entry name" value="Tetratricopeptide repeat domain"/>
    <property type="match status" value="2"/>
</dbReference>
<protein>
    <submittedName>
        <fullName evidence="4">Tetratricopeptide repeat protein</fullName>
    </submittedName>
</protein>
<accession>A0A371B8F6</accession>
<dbReference type="Pfam" id="PF13181">
    <property type="entry name" value="TPR_8"/>
    <property type="match status" value="1"/>
</dbReference>
<dbReference type="Pfam" id="PF13432">
    <property type="entry name" value="TPR_16"/>
    <property type="match status" value="1"/>
</dbReference>
<evidence type="ECO:0000256" key="3">
    <source>
        <dbReference type="PROSITE-ProRule" id="PRU00339"/>
    </source>
</evidence>
<evidence type="ECO:0000256" key="2">
    <source>
        <dbReference type="ARBA" id="ARBA00022803"/>
    </source>
</evidence>
<dbReference type="SUPFAM" id="SSF48452">
    <property type="entry name" value="TPR-like"/>
    <property type="match status" value="1"/>
</dbReference>
<feature type="repeat" description="TPR" evidence="3">
    <location>
        <begin position="116"/>
        <end position="149"/>
    </location>
</feature>
<dbReference type="SMART" id="SM00028">
    <property type="entry name" value="TPR"/>
    <property type="match status" value="5"/>
</dbReference>
<dbReference type="EMBL" id="QRGO01000001">
    <property type="protein sequence ID" value="RDV03850.1"/>
    <property type="molecule type" value="Genomic_DNA"/>
</dbReference>
<organism evidence="4 5">
    <name type="scientific">Undibacter mobilis</name>
    <dbReference type="NCBI Taxonomy" id="2292256"/>
    <lineage>
        <taxon>Bacteria</taxon>
        <taxon>Pseudomonadati</taxon>
        <taxon>Pseudomonadota</taxon>
        <taxon>Alphaproteobacteria</taxon>
        <taxon>Hyphomicrobiales</taxon>
        <taxon>Nitrobacteraceae</taxon>
        <taxon>Undibacter</taxon>
    </lineage>
</organism>
<feature type="repeat" description="TPR" evidence="3">
    <location>
        <begin position="82"/>
        <end position="115"/>
    </location>
</feature>
<sequence length="282" mass="30678">MRSNSSDGRTRPAALSEALHNARHALETGRPADAERIAAEILQANAGDREAAKVLGYALMMLGRNAEAVAVLEKASRGNRDAEADTAFGIALRQAGRGDEAVTAFNRAIKRDAKYPMAFYELGKTFAERGRIDEAIAVFSRGIAVAPTMIDMMARLGKCHLAAGDRKNARRCFERVLGLAPGHYATAEALAMVLMDDRDYAQAAVLFRAMVTANPDNAQARLGLANCMLHLGKDDAAYENMRAAAERGPKFYGQALRLAVTAQRGRFWLRPSDAEKAIKNRR</sequence>
<dbReference type="PROSITE" id="PS50005">
    <property type="entry name" value="TPR"/>
    <property type="match status" value="3"/>
</dbReference>
<dbReference type="AlphaFoldDB" id="A0A371B8F6"/>
<dbReference type="InterPro" id="IPR011990">
    <property type="entry name" value="TPR-like_helical_dom_sf"/>
</dbReference>
<proteinExistence type="predicted"/>
<dbReference type="Pfam" id="PF14559">
    <property type="entry name" value="TPR_19"/>
    <property type="match status" value="2"/>
</dbReference>
<evidence type="ECO:0000313" key="5">
    <source>
        <dbReference type="Proteomes" id="UP000263993"/>
    </source>
</evidence>
<gene>
    <name evidence="4" type="ORF">DXH78_04175</name>
</gene>
<dbReference type="PANTHER" id="PTHR45586:SF1">
    <property type="entry name" value="LIPOPOLYSACCHARIDE ASSEMBLY PROTEIN B"/>
    <property type="match status" value="1"/>
</dbReference>
<keyword evidence="1" id="KW-0677">Repeat</keyword>
<comment type="caution">
    <text evidence="4">The sequence shown here is derived from an EMBL/GenBank/DDBJ whole genome shotgun (WGS) entry which is preliminary data.</text>
</comment>
<feature type="repeat" description="TPR" evidence="3">
    <location>
        <begin position="150"/>
        <end position="183"/>
    </location>
</feature>
<dbReference type="Proteomes" id="UP000263993">
    <property type="component" value="Unassembled WGS sequence"/>
</dbReference>
<dbReference type="OrthoDB" id="8129907at2"/>
<dbReference type="InterPro" id="IPR051012">
    <property type="entry name" value="CellSynth/LPSAsmb/PSIAsmb"/>
</dbReference>
<dbReference type="InterPro" id="IPR019734">
    <property type="entry name" value="TPR_rpt"/>
</dbReference>
<keyword evidence="2 3" id="KW-0802">TPR repeat</keyword>
<evidence type="ECO:0000256" key="1">
    <source>
        <dbReference type="ARBA" id="ARBA00022737"/>
    </source>
</evidence>
<dbReference type="PANTHER" id="PTHR45586">
    <property type="entry name" value="TPR REPEAT-CONTAINING PROTEIN PA4667"/>
    <property type="match status" value="1"/>
</dbReference>
<name>A0A371B8F6_9BRAD</name>